<feature type="domain" description="BIG2" evidence="2">
    <location>
        <begin position="746"/>
        <end position="828"/>
    </location>
</feature>
<dbReference type="SUPFAM" id="SSF49373">
    <property type="entry name" value="Invasin/intimin cell-adhesion fragments"/>
    <property type="match status" value="4"/>
</dbReference>
<dbReference type="Pfam" id="PF02368">
    <property type="entry name" value="Big_2"/>
    <property type="match status" value="1"/>
</dbReference>
<gene>
    <name evidence="3" type="ORF">HWA77_02635</name>
</gene>
<comment type="caution">
    <text evidence="3">The sequence shown here is derived from an EMBL/GenBank/DDBJ whole genome shotgun (WGS) entry which is preliminary data.</text>
</comment>
<dbReference type="AlphaFoldDB" id="A0A850QKD3"/>
<evidence type="ECO:0000313" key="3">
    <source>
        <dbReference type="EMBL" id="NVO99105.1"/>
    </source>
</evidence>
<organism evidence="3 4">
    <name type="scientific">Photobacterium damselae subsp. damselae</name>
    <name type="common">Listonella damsela</name>
    <dbReference type="NCBI Taxonomy" id="85581"/>
    <lineage>
        <taxon>Bacteria</taxon>
        <taxon>Pseudomonadati</taxon>
        <taxon>Pseudomonadota</taxon>
        <taxon>Gammaproteobacteria</taxon>
        <taxon>Vibrionales</taxon>
        <taxon>Vibrionaceae</taxon>
        <taxon>Photobacterium</taxon>
    </lineage>
</organism>
<dbReference type="EMBL" id="JABXOR010000166">
    <property type="protein sequence ID" value="NVO99105.1"/>
    <property type="molecule type" value="Genomic_DNA"/>
</dbReference>
<dbReference type="PROSITE" id="PS51257">
    <property type="entry name" value="PROKAR_LIPOPROTEIN"/>
    <property type="match status" value="1"/>
</dbReference>
<dbReference type="InterPro" id="IPR008964">
    <property type="entry name" value="Invasin/intimin_cell_adhesion"/>
</dbReference>
<name>A0A850QKD3_PHODD</name>
<proteinExistence type="predicted"/>
<reference evidence="3 4" key="1">
    <citation type="submission" date="2020-06" db="EMBL/GenBank/DDBJ databases">
        <title>Photobacterium damselae subsp. damselae comparative genomics.</title>
        <authorList>
            <person name="Osorio C.R."/>
        </authorList>
    </citation>
    <scope>NUCLEOTIDE SEQUENCE [LARGE SCALE GENOMIC DNA]</scope>
    <source>
        <strain evidence="3 4">TW250/03</strain>
    </source>
</reference>
<evidence type="ECO:0000259" key="2">
    <source>
        <dbReference type="SMART" id="SM00635"/>
    </source>
</evidence>
<dbReference type="Proteomes" id="UP000533429">
    <property type="component" value="Unassembled WGS sequence"/>
</dbReference>
<feature type="domain" description="BIG2" evidence="2">
    <location>
        <begin position="840"/>
        <end position="913"/>
    </location>
</feature>
<feature type="chain" id="PRO_5032290902" evidence="1">
    <location>
        <begin position="21"/>
        <end position="1054"/>
    </location>
</feature>
<dbReference type="InterPro" id="IPR003343">
    <property type="entry name" value="Big_2"/>
</dbReference>
<sequence>MMNKLLLFIFALLIFGCGGGGDDSGNEKKPIIDDVKAPLVQSKVSQVNTFDEDMKISLKKNIKDPQGLPLSLVSVKALTDGCSDPIFDKENLTFNVEKADRNYCAYQYTVKNNSDNVKNDKKSSSISYVVMSETGEHSILDPLSASTTVGDTLSINLKDELGAIFTDKFTLQDDVYILGSGTVTVDSANSVINYKSDTAGITRLMYSIHNSEKNETMIGYIDVAVSDVGNTMPEADDFLGPENLALNTDITIDVAPYIRDHDGDPLQLTDVYVYNDEADVDVVSKTDVTNSQFTFSASKAGVYDITYIVYDHRNGFAIGIVRIKVEGPALPWHDITLLSDGERYTAPLDKNMADLYHVYYQSIGDYNLDSIDYEIPKFSYTSAETLCLSRGMLLPTSEQLIKLSDSLEDDVINELTKWPTIDKFWTSDKGSLAGKHLAFLFDSKLVSEDEDISPYIVTCVAPGVLSLEVTRDGSCTTTSIDSKVCYDEVTATVLHNDVPSENESVYLYSNDKSLFLNKTQGYTDVNGQVVFQIRSKDEGDHKVYISYYSQRLEQLLNFVLDTIEKYEVTPSSANINIGSSLDLSSRITKLSLLEETVTAKTDWKIIDGTDIVSLSNNTVKGIMKGSASVEGTYFDSVEGKSFTDISIITVDDPFEIIRTSLDPKSKNINIGDEYDLQFNARLNNDDLIRLYDEASWSVDNSDIATVDNKGHVIGKGIGVATFTVYPKKQPDDPSLVKTATVTVADVISSVELTPKDSTIDVGGTLQMTLKAHYKSGKEENVSPDRVEWMSKSPSIATINANGIITGNAEGTTLISGAFDGMSDTSNITVKSEAKSLDIVGPNTIEIDFSLPENTIQLDSIYNGSSNVTKDSAWSSSDTTLAIVDGNGVVHAKGNGVVSISASYNGLVATHEITITVKESDFNLNGYFTITGCDKETPHAVPYLTGTPTPIPSYRSGGSYECSSGLWPNKKTFKMTNLRKNESFSISGSIITTFVIDAGSKDKLQKVYASGNTALVDWYPVDHETGGRLMGIKCLSSGIGKMKSESGYILNINCK</sequence>
<accession>A0A850QKD3</accession>
<feature type="domain" description="BIG2" evidence="2">
    <location>
        <begin position="562"/>
        <end position="643"/>
    </location>
</feature>
<protein>
    <submittedName>
        <fullName evidence="3">Ig-like domain-containing protein</fullName>
    </submittedName>
</protein>
<evidence type="ECO:0000313" key="4">
    <source>
        <dbReference type="Proteomes" id="UP000533429"/>
    </source>
</evidence>
<keyword evidence="1" id="KW-0732">Signal</keyword>
<feature type="domain" description="BIG2" evidence="2">
    <location>
        <begin position="655"/>
        <end position="736"/>
    </location>
</feature>
<dbReference type="Gene3D" id="2.60.40.1080">
    <property type="match status" value="3"/>
</dbReference>
<feature type="signal peptide" evidence="1">
    <location>
        <begin position="1"/>
        <end position="20"/>
    </location>
</feature>
<evidence type="ECO:0000256" key="1">
    <source>
        <dbReference type="SAM" id="SignalP"/>
    </source>
</evidence>
<dbReference type="SMART" id="SM00635">
    <property type="entry name" value="BID_2"/>
    <property type="match status" value="4"/>
</dbReference>